<protein>
    <submittedName>
        <fullName evidence="4">GNAT family N-acetyltransferase</fullName>
    </submittedName>
</protein>
<dbReference type="InterPro" id="IPR050832">
    <property type="entry name" value="Bact_Acetyltransf"/>
</dbReference>
<dbReference type="SUPFAM" id="SSF55729">
    <property type="entry name" value="Acyl-CoA N-acyltransferases (Nat)"/>
    <property type="match status" value="1"/>
</dbReference>
<evidence type="ECO:0000256" key="1">
    <source>
        <dbReference type="ARBA" id="ARBA00022679"/>
    </source>
</evidence>
<keyword evidence="2" id="KW-0012">Acyltransferase</keyword>
<dbReference type="EMBL" id="JACRAF010000005">
    <property type="protein sequence ID" value="MBI4920470.1"/>
    <property type="molecule type" value="Genomic_DNA"/>
</dbReference>
<sequence>MIDNDLQFGFAGLDDVPRVAALIERAYRGPEAATGWTNEAALLTGPRSSPAEIESLIRAPDSRFVTAVDGDRLVGCALLQRTADGAYFGMFAIDPGEQGSGLGKAMIARCEATARELWGARSMHLTVISLRDKLIGWYERRGFARTGRRPFPFDRATGALRTDFDLIVLEKPP</sequence>
<dbReference type="PANTHER" id="PTHR43877">
    <property type="entry name" value="AMINOALKYLPHOSPHONATE N-ACETYLTRANSFERASE-RELATED-RELATED"/>
    <property type="match status" value="1"/>
</dbReference>
<dbReference type="InterPro" id="IPR016181">
    <property type="entry name" value="Acyl_CoA_acyltransferase"/>
</dbReference>
<dbReference type="Proteomes" id="UP000782610">
    <property type="component" value="Unassembled WGS sequence"/>
</dbReference>
<organism evidence="4 5">
    <name type="scientific">Devosia nanyangense</name>
    <dbReference type="NCBI Taxonomy" id="1228055"/>
    <lineage>
        <taxon>Bacteria</taxon>
        <taxon>Pseudomonadati</taxon>
        <taxon>Pseudomonadota</taxon>
        <taxon>Alphaproteobacteria</taxon>
        <taxon>Hyphomicrobiales</taxon>
        <taxon>Devosiaceae</taxon>
        <taxon>Devosia</taxon>
    </lineage>
</organism>
<keyword evidence="1" id="KW-0808">Transferase</keyword>
<evidence type="ECO:0000259" key="3">
    <source>
        <dbReference type="PROSITE" id="PS51186"/>
    </source>
</evidence>
<dbReference type="PROSITE" id="PS51186">
    <property type="entry name" value="GNAT"/>
    <property type="match status" value="1"/>
</dbReference>
<evidence type="ECO:0000313" key="5">
    <source>
        <dbReference type="Proteomes" id="UP000782610"/>
    </source>
</evidence>
<feature type="domain" description="N-acetyltransferase" evidence="3">
    <location>
        <begin position="22"/>
        <end position="167"/>
    </location>
</feature>
<dbReference type="InterPro" id="IPR000182">
    <property type="entry name" value="GNAT_dom"/>
</dbReference>
<dbReference type="CDD" id="cd04301">
    <property type="entry name" value="NAT_SF"/>
    <property type="match status" value="1"/>
</dbReference>
<dbReference type="GO" id="GO:0016747">
    <property type="term" value="F:acyltransferase activity, transferring groups other than amino-acyl groups"/>
    <property type="evidence" value="ECO:0007669"/>
    <property type="project" value="InterPro"/>
</dbReference>
<accession>A0A933L1F0</accession>
<comment type="caution">
    <text evidence="4">The sequence shown here is derived from an EMBL/GenBank/DDBJ whole genome shotgun (WGS) entry which is preliminary data.</text>
</comment>
<dbReference type="PANTHER" id="PTHR43877:SF2">
    <property type="entry name" value="AMINOALKYLPHOSPHONATE N-ACETYLTRANSFERASE-RELATED"/>
    <property type="match status" value="1"/>
</dbReference>
<reference evidence="4" key="1">
    <citation type="submission" date="2020-07" db="EMBL/GenBank/DDBJ databases">
        <title>Huge and variable diversity of episymbiotic CPR bacteria and DPANN archaea in groundwater ecosystems.</title>
        <authorList>
            <person name="He C.Y."/>
            <person name="Keren R."/>
            <person name="Whittaker M."/>
            <person name="Farag I.F."/>
            <person name="Doudna J."/>
            <person name="Cate J.H.D."/>
            <person name="Banfield J.F."/>
        </authorList>
    </citation>
    <scope>NUCLEOTIDE SEQUENCE</scope>
    <source>
        <strain evidence="4">NC_groundwater_1586_Pr3_B-0.1um_66_15</strain>
    </source>
</reference>
<dbReference type="AlphaFoldDB" id="A0A933L1F0"/>
<dbReference type="Gene3D" id="3.40.630.30">
    <property type="match status" value="1"/>
</dbReference>
<evidence type="ECO:0000256" key="2">
    <source>
        <dbReference type="ARBA" id="ARBA00023315"/>
    </source>
</evidence>
<gene>
    <name evidence="4" type="ORF">HY834_01875</name>
</gene>
<name>A0A933L1F0_9HYPH</name>
<proteinExistence type="predicted"/>
<evidence type="ECO:0000313" key="4">
    <source>
        <dbReference type="EMBL" id="MBI4920470.1"/>
    </source>
</evidence>
<dbReference type="Pfam" id="PF00583">
    <property type="entry name" value="Acetyltransf_1"/>
    <property type="match status" value="1"/>
</dbReference>